<dbReference type="Gene3D" id="1.10.510.10">
    <property type="entry name" value="Transferase(Phosphotransferase) domain 1"/>
    <property type="match status" value="1"/>
</dbReference>
<keyword evidence="3" id="KW-0418">Kinase</keyword>
<dbReference type="EMBL" id="MU150562">
    <property type="protein sequence ID" value="KAF9455687.1"/>
    <property type="molecule type" value="Genomic_DNA"/>
</dbReference>
<accession>A0A9P5XTF3</accession>
<dbReference type="PANTHER" id="PTHR44329">
    <property type="entry name" value="SERINE/THREONINE-PROTEIN KINASE TNNI3K-RELATED"/>
    <property type="match status" value="1"/>
</dbReference>
<name>A0A9P5XTF3_9AGAR</name>
<evidence type="ECO:0000313" key="3">
    <source>
        <dbReference type="EMBL" id="KAF9457382.1"/>
    </source>
</evidence>
<dbReference type="PROSITE" id="PS50011">
    <property type="entry name" value="PROTEIN_KINASE_DOM"/>
    <property type="match status" value="1"/>
</dbReference>
<protein>
    <submittedName>
        <fullName evidence="3">Kinase-like domain-containing protein</fullName>
    </submittedName>
</protein>
<evidence type="ECO:0000313" key="4">
    <source>
        <dbReference type="Proteomes" id="UP000807353"/>
    </source>
</evidence>
<comment type="caution">
    <text evidence="3">The sequence shown here is derived from an EMBL/GenBank/DDBJ whole genome shotgun (WGS) entry which is preliminary data.</text>
</comment>
<dbReference type="GO" id="GO:0004674">
    <property type="term" value="F:protein serine/threonine kinase activity"/>
    <property type="evidence" value="ECO:0007669"/>
    <property type="project" value="TreeGrafter"/>
</dbReference>
<feature type="non-terminal residue" evidence="3">
    <location>
        <position position="1"/>
    </location>
</feature>
<sequence>QKLSRELDKWKRATVHPNVAPFLGVMSGFGHLPSLVQPFYAHGNINDYLARHPDADSLNMLCCVADALAFLHSLTPSITHGGVRGANILISDTGTPHLSDTSVCTMPQSLDLTYDGGEFLATRWMAPEVINPPPDTVPFDRDTGYETPQSDVYSFGMTILEILSGRHPFAHRRLHAGVIFDVVQGIRPPRPESAKMTDPIWDVVQSCWKQEPEERPGMSMVNAWLQTVYVIRVGGESESGIDTF</sequence>
<evidence type="ECO:0000313" key="2">
    <source>
        <dbReference type="EMBL" id="KAF9455687.1"/>
    </source>
</evidence>
<organism evidence="3 4">
    <name type="scientific">Collybia nuda</name>
    <dbReference type="NCBI Taxonomy" id="64659"/>
    <lineage>
        <taxon>Eukaryota</taxon>
        <taxon>Fungi</taxon>
        <taxon>Dikarya</taxon>
        <taxon>Basidiomycota</taxon>
        <taxon>Agaricomycotina</taxon>
        <taxon>Agaricomycetes</taxon>
        <taxon>Agaricomycetidae</taxon>
        <taxon>Agaricales</taxon>
        <taxon>Tricholomatineae</taxon>
        <taxon>Clitocybaceae</taxon>
        <taxon>Collybia</taxon>
    </lineage>
</organism>
<dbReference type="InterPro" id="IPR011009">
    <property type="entry name" value="Kinase-like_dom_sf"/>
</dbReference>
<dbReference type="Pfam" id="PF07714">
    <property type="entry name" value="PK_Tyr_Ser-Thr"/>
    <property type="match status" value="1"/>
</dbReference>
<feature type="domain" description="Protein kinase" evidence="1">
    <location>
        <begin position="1"/>
        <end position="225"/>
    </location>
</feature>
<dbReference type="InterPro" id="IPR001245">
    <property type="entry name" value="Ser-Thr/Tyr_kinase_cat_dom"/>
</dbReference>
<dbReference type="Proteomes" id="UP000807353">
    <property type="component" value="Unassembled WGS sequence"/>
</dbReference>
<reference evidence="3" key="1">
    <citation type="submission" date="2020-11" db="EMBL/GenBank/DDBJ databases">
        <authorList>
            <consortium name="DOE Joint Genome Institute"/>
            <person name="Ahrendt S."/>
            <person name="Riley R."/>
            <person name="Andreopoulos W."/>
            <person name="Labutti K."/>
            <person name="Pangilinan J."/>
            <person name="Ruiz-Duenas F.J."/>
            <person name="Barrasa J.M."/>
            <person name="Sanchez-Garcia M."/>
            <person name="Camarero S."/>
            <person name="Miyauchi S."/>
            <person name="Serrano A."/>
            <person name="Linde D."/>
            <person name="Babiker R."/>
            <person name="Drula E."/>
            <person name="Ayuso-Fernandez I."/>
            <person name="Pacheco R."/>
            <person name="Padilla G."/>
            <person name="Ferreira P."/>
            <person name="Barriuso J."/>
            <person name="Kellner H."/>
            <person name="Castanera R."/>
            <person name="Alfaro M."/>
            <person name="Ramirez L."/>
            <person name="Pisabarro A.G."/>
            <person name="Kuo A."/>
            <person name="Tritt A."/>
            <person name="Lipzen A."/>
            <person name="He G."/>
            <person name="Yan M."/>
            <person name="Ng V."/>
            <person name="Cullen D."/>
            <person name="Martin F."/>
            <person name="Rosso M.-N."/>
            <person name="Henrissat B."/>
            <person name="Hibbett D."/>
            <person name="Martinez A.T."/>
            <person name="Grigoriev I.V."/>
        </authorList>
    </citation>
    <scope>NUCLEOTIDE SEQUENCE</scope>
    <source>
        <strain evidence="3">CBS 247.69</strain>
    </source>
</reference>
<keyword evidence="4" id="KW-1185">Reference proteome</keyword>
<dbReference type="GO" id="GO:0005524">
    <property type="term" value="F:ATP binding"/>
    <property type="evidence" value="ECO:0007669"/>
    <property type="project" value="InterPro"/>
</dbReference>
<proteinExistence type="predicted"/>
<keyword evidence="3" id="KW-0808">Transferase</keyword>
<dbReference type="PANTHER" id="PTHR44329:SF214">
    <property type="entry name" value="PROTEIN KINASE DOMAIN-CONTAINING PROTEIN"/>
    <property type="match status" value="1"/>
</dbReference>
<dbReference type="OrthoDB" id="538607at2759"/>
<dbReference type="EMBL" id="MU150374">
    <property type="protein sequence ID" value="KAF9457382.1"/>
    <property type="molecule type" value="Genomic_DNA"/>
</dbReference>
<gene>
    <name evidence="3" type="ORF">BDZ94DRAFT_1175706</name>
    <name evidence="2" type="ORF">BDZ94DRAFT_1179475</name>
</gene>
<dbReference type="InterPro" id="IPR000719">
    <property type="entry name" value="Prot_kinase_dom"/>
</dbReference>
<evidence type="ECO:0000259" key="1">
    <source>
        <dbReference type="PROSITE" id="PS50011"/>
    </source>
</evidence>
<dbReference type="PIRSF" id="PIRSF000654">
    <property type="entry name" value="Integrin-linked_kinase"/>
    <property type="match status" value="1"/>
</dbReference>
<dbReference type="InterPro" id="IPR051681">
    <property type="entry name" value="Ser/Thr_Kinases-Pseudokinases"/>
</dbReference>
<dbReference type="SUPFAM" id="SSF56112">
    <property type="entry name" value="Protein kinase-like (PK-like)"/>
    <property type="match status" value="1"/>
</dbReference>
<dbReference type="AlphaFoldDB" id="A0A9P5XTF3"/>